<protein>
    <submittedName>
        <fullName evidence="1">Uncharacterized protein</fullName>
    </submittedName>
</protein>
<dbReference type="Proteomes" id="UP000324222">
    <property type="component" value="Unassembled WGS sequence"/>
</dbReference>
<evidence type="ECO:0000313" key="1">
    <source>
        <dbReference type="EMBL" id="MPC33871.1"/>
    </source>
</evidence>
<proteinExistence type="predicted"/>
<sequence>MMGIMRWLGLIPYQFSYEAPAATFSSAFLAYSLGLIMTLGTQQTSTATHSTSRFATPLPSALAETSNMVINDMTSSLTSLQEENKYLQLIQ</sequence>
<dbReference type="EMBL" id="VSRR010002930">
    <property type="protein sequence ID" value="MPC33871.1"/>
    <property type="molecule type" value="Genomic_DNA"/>
</dbReference>
<comment type="caution">
    <text evidence="1">The sequence shown here is derived from an EMBL/GenBank/DDBJ whole genome shotgun (WGS) entry which is preliminary data.</text>
</comment>
<dbReference type="AlphaFoldDB" id="A0A5B7EHN4"/>
<keyword evidence="2" id="KW-1185">Reference proteome</keyword>
<name>A0A5B7EHN4_PORTR</name>
<reference evidence="1 2" key="1">
    <citation type="submission" date="2019-05" db="EMBL/GenBank/DDBJ databases">
        <title>Another draft genome of Portunus trituberculatus and its Hox gene families provides insights of decapod evolution.</title>
        <authorList>
            <person name="Jeong J.-H."/>
            <person name="Song I."/>
            <person name="Kim S."/>
            <person name="Choi T."/>
            <person name="Kim D."/>
            <person name="Ryu S."/>
            <person name="Kim W."/>
        </authorList>
    </citation>
    <scope>NUCLEOTIDE SEQUENCE [LARGE SCALE GENOMIC DNA]</scope>
    <source>
        <tissue evidence="1">Muscle</tissue>
    </source>
</reference>
<accession>A0A5B7EHN4</accession>
<organism evidence="1 2">
    <name type="scientific">Portunus trituberculatus</name>
    <name type="common">Swimming crab</name>
    <name type="synonym">Neptunus trituberculatus</name>
    <dbReference type="NCBI Taxonomy" id="210409"/>
    <lineage>
        <taxon>Eukaryota</taxon>
        <taxon>Metazoa</taxon>
        <taxon>Ecdysozoa</taxon>
        <taxon>Arthropoda</taxon>
        <taxon>Crustacea</taxon>
        <taxon>Multicrustacea</taxon>
        <taxon>Malacostraca</taxon>
        <taxon>Eumalacostraca</taxon>
        <taxon>Eucarida</taxon>
        <taxon>Decapoda</taxon>
        <taxon>Pleocyemata</taxon>
        <taxon>Brachyura</taxon>
        <taxon>Eubrachyura</taxon>
        <taxon>Portunoidea</taxon>
        <taxon>Portunidae</taxon>
        <taxon>Portuninae</taxon>
        <taxon>Portunus</taxon>
    </lineage>
</organism>
<gene>
    <name evidence="1" type="ORF">E2C01_027237</name>
</gene>
<evidence type="ECO:0000313" key="2">
    <source>
        <dbReference type="Proteomes" id="UP000324222"/>
    </source>
</evidence>